<dbReference type="Pfam" id="PF00114">
    <property type="entry name" value="Pilin"/>
    <property type="match status" value="1"/>
</dbReference>
<keyword evidence="2" id="KW-0488">Methylation</keyword>
<dbReference type="PANTHER" id="PTHR30093:SF34">
    <property type="entry name" value="PREPILIN PEPTIDASE-DEPENDENT PROTEIN D"/>
    <property type="match status" value="1"/>
</dbReference>
<proteinExistence type="inferred from homology"/>
<keyword evidence="3" id="KW-0281">Fimbrium</keyword>
<keyword evidence="4" id="KW-1133">Transmembrane helix</keyword>
<accession>A0ABR6JGB0</accession>
<dbReference type="PANTHER" id="PTHR30093">
    <property type="entry name" value="GENERAL SECRETION PATHWAY PROTEIN G"/>
    <property type="match status" value="1"/>
</dbReference>
<sequence>MKKQQGFTLIELMIVVAIIAILAAIALPAYQDYTIRSRVSELAVMASSFKTTVAENIANNGGALPADACVGVGATAATTNMASITCTPASGNIVVTGDATRTKGTILTYAPNIPTAANSAVGTTWTCTGSGSQTKYYPAECRR</sequence>
<evidence type="ECO:0000256" key="3">
    <source>
        <dbReference type="RuleBase" id="RU000389"/>
    </source>
</evidence>
<comment type="caution">
    <text evidence="5">The sequence shown here is derived from an EMBL/GenBank/DDBJ whole genome shotgun (WGS) entry which is preliminary data.</text>
</comment>
<protein>
    <submittedName>
        <fullName evidence="5">Type IV pilus assembly protein PilA</fullName>
    </submittedName>
</protein>
<dbReference type="RefSeq" id="WP_166744813.1">
    <property type="nucleotide sequence ID" value="NZ_JAASQY010000004.1"/>
</dbReference>
<dbReference type="InterPro" id="IPR001082">
    <property type="entry name" value="Pilin"/>
</dbReference>
<dbReference type="Gene3D" id="3.30.700.10">
    <property type="entry name" value="Glycoprotein, Type 4 Pilin"/>
    <property type="match status" value="1"/>
</dbReference>
<evidence type="ECO:0000256" key="1">
    <source>
        <dbReference type="ARBA" id="ARBA00005233"/>
    </source>
</evidence>
<dbReference type="InterPro" id="IPR045584">
    <property type="entry name" value="Pilin-like"/>
</dbReference>
<organism evidence="5 6">
    <name type="scientific">Xanthomonas cannabis</name>
    <dbReference type="NCBI Taxonomy" id="1885674"/>
    <lineage>
        <taxon>Bacteria</taxon>
        <taxon>Pseudomonadati</taxon>
        <taxon>Pseudomonadota</taxon>
        <taxon>Gammaproteobacteria</taxon>
        <taxon>Lysobacterales</taxon>
        <taxon>Lysobacteraceae</taxon>
        <taxon>Xanthomonas</taxon>
    </lineage>
</organism>
<keyword evidence="6" id="KW-1185">Reference proteome</keyword>
<dbReference type="PROSITE" id="PS00409">
    <property type="entry name" value="PROKAR_NTER_METHYL"/>
    <property type="match status" value="1"/>
</dbReference>
<comment type="similarity">
    <text evidence="1 3">Belongs to the N-Me-Phe pilin family.</text>
</comment>
<dbReference type="EMBL" id="JACHNS010000001">
    <property type="protein sequence ID" value="MBB4591758.1"/>
    <property type="molecule type" value="Genomic_DNA"/>
</dbReference>
<dbReference type="NCBIfam" id="TIGR02532">
    <property type="entry name" value="IV_pilin_GFxxxE"/>
    <property type="match status" value="1"/>
</dbReference>
<evidence type="ECO:0000313" key="5">
    <source>
        <dbReference type="EMBL" id="MBB4591758.1"/>
    </source>
</evidence>
<reference evidence="5 6" key="1">
    <citation type="submission" date="2020-08" db="EMBL/GenBank/DDBJ databases">
        <title>Studying the diversity of plant-associated saprophytic bacteria and their role in host health and plant-pathogen interactions.</title>
        <authorList>
            <person name="Potnis N."/>
        </authorList>
    </citation>
    <scope>NUCLEOTIDE SEQUENCE [LARGE SCALE GENOMIC DNA]</scope>
    <source>
        <strain evidence="5 6">F16</strain>
    </source>
</reference>
<dbReference type="SUPFAM" id="SSF54523">
    <property type="entry name" value="Pili subunits"/>
    <property type="match status" value="1"/>
</dbReference>
<name>A0ABR6JGB0_9XANT</name>
<keyword evidence="4" id="KW-0812">Transmembrane</keyword>
<dbReference type="Proteomes" id="UP000554726">
    <property type="component" value="Unassembled WGS sequence"/>
</dbReference>
<evidence type="ECO:0000313" key="6">
    <source>
        <dbReference type="Proteomes" id="UP000554726"/>
    </source>
</evidence>
<gene>
    <name evidence="5" type="ORF">FHR60_000381</name>
</gene>
<dbReference type="InterPro" id="IPR012902">
    <property type="entry name" value="N_methyl_site"/>
</dbReference>
<keyword evidence="4" id="KW-0472">Membrane</keyword>
<evidence type="ECO:0000256" key="4">
    <source>
        <dbReference type="SAM" id="Phobius"/>
    </source>
</evidence>
<evidence type="ECO:0000256" key="2">
    <source>
        <dbReference type="ARBA" id="ARBA00022481"/>
    </source>
</evidence>
<feature type="transmembrane region" description="Helical" evidence="4">
    <location>
        <begin position="12"/>
        <end position="30"/>
    </location>
</feature>
<dbReference type="Pfam" id="PF07963">
    <property type="entry name" value="N_methyl"/>
    <property type="match status" value="1"/>
</dbReference>